<reference evidence="7 8" key="1">
    <citation type="journal article" date="2021" name="Elife">
        <title>Chloroplast acquisition without the gene transfer in kleptoplastic sea slugs, Plakobranchus ocellatus.</title>
        <authorList>
            <person name="Maeda T."/>
            <person name="Takahashi S."/>
            <person name="Yoshida T."/>
            <person name="Shimamura S."/>
            <person name="Takaki Y."/>
            <person name="Nagai Y."/>
            <person name="Toyoda A."/>
            <person name="Suzuki Y."/>
            <person name="Arimoto A."/>
            <person name="Ishii H."/>
            <person name="Satoh N."/>
            <person name="Nishiyama T."/>
            <person name="Hasebe M."/>
            <person name="Maruyama T."/>
            <person name="Minagawa J."/>
            <person name="Obokata J."/>
            <person name="Shigenobu S."/>
        </authorList>
    </citation>
    <scope>NUCLEOTIDE SEQUENCE [LARGE SCALE GENOMIC DNA]</scope>
</reference>
<feature type="transmembrane region" description="Helical" evidence="6">
    <location>
        <begin position="12"/>
        <end position="36"/>
    </location>
</feature>
<evidence type="ECO:0000313" key="7">
    <source>
        <dbReference type="EMBL" id="GFO06638.1"/>
    </source>
</evidence>
<dbReference type="GO" id="GO:0016020">
    <property type="term" value="C:membrane"/>
    <property type="evidence" value="ECO:0007669"/>
    <property type="project" value="UniProtKB-SubCell"/>
</dbReference>
<dbReference type="Gene3D" id="1.20.1250.20">
    <property type="entry name" value="MFS general substrate transporter like domains"/>
    <property type="match status" value="1"/>
</dbReference>
<accession>A0AAV4AHB8</accession>
<feature type="transmembrane region" description="Helical" evidence="6">
    <location>
        <begin position="457"/>
        <end position="475"/>
    </location>
</feature>
<dbReference type="Pfam" id="PF07690">
    <property type="entry name" value="MFS_1"/>
    <property type="match status" value="1"/>
</dbReference>
<feature type="transmembrane region" description="Helical" evidence="6">
    <location>
        <begin position="83"/>
        <end position="102"/>
    </location>
</feature>
<dbReference type="InterPro" id="IPR011701">
    <property type="entry name" value="MFS"/>
</dbReference>
<feature type="transmembrane region" description="Helical" evidence="6">
    <location>
        <begin position="361"/>
        <end position="381"/>
    </location>
</feature>
<feature type="transmembrane region" description="Helical" evidence="6">
    <location>
        <begin position="197"/>
        <end position="215"/>
    </location>
</feature>
<dbReference type="InterPro" id="IPR052983">
    <property type="entry name" value="MFS_Riboflavin_Transporter"/>
</dbReference>
<evidence type="ECO:0000256" key="1">
    <source>
        <dbReference type="ARBA" id="ARBA00004141"/>
    </source>
</evidence>
<keyword evidence="5 6" id="KW-0472">Membrane</keyword>
<feature type="transmembrane region" description="Helical" evidence="6">
    <location>
        <begin position="417"/>
        <end position="436"/>
    </location>
</feature>
<dbReference type="PANTHER" id="PTHR43385:SF1">
    <property type="entry name" value="RIBOFLAVIN TRANSPORTER RIBJ"/>
    <property type="match status" value="1"/>
</dbReference>
<evidence type="ECO:0000256" key="3">
    <source>
        <dbReference type="ARBA" id="ARBA00022692"/>
    </source>
</evidence>
<organism evidence="7 8">
    <name type="scientific">Plakobranchus ocellatus</name>
    <dbReference type="NCBI Taxonomy" id="259542"/>
    <lineage>
        <taxon>Eukaryota</taxon>
        <taxon>Metazoa</taxon>
        <taxon>Spiralia</taxon>
        <taxon>Lophotrochozoa</taxon>
        <taxon>Mollusca</taxon>
        <taxon>Gastropoda</taxon>
        <taxon>Heterobranchia</taxon>
        <taxon>Euthyneura</taxon>
        <taxon>Panpulmonata</taxon>
        <taxon>Sacoglossa</taxon>
        <taxon>Placobranchoidea</taxon>
        <taxon>Plakobranchidae</taxon>
        <taxon>Plakobranchus</taxon>
    </lineage>
</organism>
<dbReference type="GO" id="GO:0022857">
    <property type="term" value="F:transmembrane transporter activity"/>
    <property type="evidence" value="ECO:0007669"/>
    <property type="project" value="InterPro"/>
</dbReference>
<comment type="subcellular location">
    <subcellularLocation>
        <location evidence="1">Membrane</location>
        <topology evidence="1">Multi-pass membrane protein</topology>
    </subcellularLocation>
</comment>
<dbReference type="SUPFAM" id="SSF103473">
    <property type="entry name" value="MFS general substrate transporter"/>
    <property type="match status" value="1"/>
</dbReference>
<comment type="caution">
    <text evidence="7">The sequence shown here is derived from an EMBL/GenBank/DDBJ whole genome shotgun (WGS) entry which is preliminary data.</text>
</comment>
<sequence length="505" mass="56273">MWAFRKKSEKLFSILGAHLVLAPSSFLWIFGNLSAYMDSFFRFSCYPKCADCDTQWILALYVAGSFPGGLLTKIFVKRLGLKWTGVVAMVICGLSMLGSAWVLQHSVAWTVVLYSVFFGVAVGINFSVSYQLVGGWAPDTFALFAATMTSFPTTLSIIQNQLITAYVNPDNLKADAYVGHRTYFSQAEILSRVPMTVIIYGAMTFVLQMVGYILISNPPEISSDDSIIRDPDRNHSKNVEKGQHNLDTLTSNDKLHELSDNVTRYGLNNENTTTNVTENYHSVPSTIEQNGISAKNSSERKAATSYHNEHVPKSWKPSEAVRTPVFYALLFFGTSMLYGLVLKSNYYKQFALLYINDDKYLTLVGTLIPIISTVSKIIFGVSLDKGFLSIKDAMVLSLSLHIMLCSFWYFAPQVNAILYLILILCLAITHSVYYLIMPTAALRIFGPMHLSANYGLLLSKNLIVGITPVLVGPLLDILGWFWLFTSVSIISLISLTFVVFTNFSI</sequence>
<name>A0AAV4AHB8_9GAST</name>
<dbReference type="InterPro" id="IPR036259">
    <property type="entry name" value="MFS_trans_sf"/>
</dbReference>
<dbReference type="PANTHER" id="PTHR43385">
    <property type="entry name" value="RIBOFLAVIN TRANSPORTER RIBJ"/>
    <property type="match status" value="1"/>
</dbReference>
<keyword evidence="3 6" id="KW-0812">Transmembrane</keyword>
<keyword evidence="4 6" id="KW-1133">Transmembrane helix</keyword>
<evidence type="ECO:0000256" key="6">
    <source>
        <dbReference type="SAM" id="Phobius"/>
    </source>
</evidence>
<evidence type="ECO:0000313" key="8">
    <source>
        <dbReference type="Proteomes" id="UP000735302"/>
    </source>
</evidence>
<gene>
    <name evidence="7" type="ORF">PoB_003314300</name>
</gene>
<feature type="transmembrane region" description="Helical" evidence="6">
    <location>
        <begin position="324"/>
        <end position="341"/>
    </location>
</feature>
<feature type="transmembrane region" description="Helical" evidence="6">
    <location>
        <begin position="393"/>
        <end position="411"/>
    </location>
</feature>
<dbReference type="AlphaFoldDB" id="A0AAV4AHB8"/>
<dbReference type="Proteomes" id="UP000735302">
    <property type="component" value="Unassembled WGS sequence"/>
</dbReference>
<dbReference type="EMBL" id="BLXT01003780">
    <property type="protein sequence ID" value="GFO06638.1"/>
    <property type="molecule type" value="Genomic_DNA"/>
</dbReference>
<keyword evidence="8" id="KW-1185">Reference proteome</keyword>
<feature type="transmembrane region" description="Helical" evidence="6">
    <location>
        <begin position="56"/>
        <end position="76"/>
    </location>
</feature>
<evidence type="ECO:0000256" key="4">
    <source>
        <dbReference type="ARBA" id="ARBA00022989"/>
    </source>
</evidence>
<feature type="transmembrane region" description="Helical" evidence="6">
    <location>
        <begin position="140"/>
        <end position="158"/>
    </location>
</feature>
<protein>
    <submittedName>
        <fullName evidence="7">Oxalate:formate antiporter-like isoform x1</fullName>
    </submittedName>
</protein>
<feature type="transmembrane region" description="Helical" evidence="6">
    <location>
        <begin position="108"/>
        <end position="128"/>
    </location>
</feature>
<evidence type="ECO:0000256" key="2">
    <source>
        <dbReference type="ARBA" id="ARBA00022448"/>
    </source>
</evidence>
<keyword evidence="2" id="KW-0813">Transport</keyword>
<feature type="transmembrane region" description="Helical" evidence="6">
    <location>
        <begin position="481"/>
        <end position="503"/>
    </location>
</feature>
<evidence type="ECO:0000256" key="5">
    <source>
        <dbReference type="ARBA" id="ARBA00023136"/>
    </source>
</evidence>
<proteinExistence type="predicted"/>